<dbReference type="PROSITE" id="PS51330">
    <property type="entry name" value="DHFR_2"/>
    <property type="match status" value="1"/>
</dbReference>
<dbReference type="OrthoDB" id="9804315at2"/>
<dbReference type="EC" id="1.5.1.3" evidence="3 8"/>
<evidence type="ECO:0000256" key="9">
    <source>
        <dbReference type="RuleBase" id="RU004474"/>
    </source>
</evidence>
<organism evidence="11 12">
    <name type="scientific">Suttonella ornithocola</name>
    <dbReference type="NCBI Taxonomy" id="279832"/>
    <lineage>
        <taxon>Bacteria</taxon>
        <taxon>Pseudomonadati</taxon>
        <taxon>Pseudomonadota</taxon>
        <taxon>Gammaproteobacteria</taxon>
        <taxon>Cardiobacteriales</taxon>
        <taxon>Cardiobacteriaceae</taxon>
        <taxon>Suttonella</taxon>
    </lineage>
</organism>
<evidence type="ECO:0000256" key="7">
    <source>
        <dbReference type="ARBA" id="ARBA00025067"/>
    </source>
</evidence>
<dbReference type="GO" id="GO:0004146">
    <property type="term" value="F:dihydrofolate reductase activity"/>
    <property type="evidence" value="ECO:0007669"/>
    <property type="project" value="UniProtKB-EC"/>
</dbReference>
<dbReference type="EMBL" id="UHIC01000001">
    <property type="protein sequence ID" value="SUO93895.1"/>
    <property type="molecule type" value="Genomic_DNA"/>
</dbReference>
<dbReference type="InterPro" id="IPR017925">
    <property type="entry name" value="DHFR_CS"/>
</dbReference>
<gene>
    <name evidence="11" type="primary">dhfrIII</name>
    <name evidence="11" type="ORF">NCTC13337_00454</name>
</gene>
<dbReference type="GO" id="GO:0006730">
    <property type="term" value="P:one-carbon metabolic process"/>
    <property type="evidence" value="ECO:0007669"/>
    <property type="project" value="UniProtKB-KW"/>
</dbReference>
<evidence type="ECO:0000259" key="10">
    <source>
        <dbReference type="PROSITE" id="PS51330"/>
    </source>
</evidence>
<dbReference type="PANTHER" id="PTHR48069">
    <property type="entry name" value="DIHYDROFOLATE REDUCTASE"/>
    <property type="match status" value="1"/>
</dbReference>
<evidence type="ECO:0000313" key="12">
    <source>
        <dbReference type="Proteomes" id="UP000254601"/>
    </source>
</evidence>
<name>A0A380MMN4_9GAMM</name>
<proteinExistence type="inferred from homology"/>
<evidence type="ECO:0000256" key="1">
    <source>
        <dbReference type="ARBA" id="ARBA00004903"/>
    </source>
</evidence>
<dbReference type="Proteomes" id="UP000254601">
    <property type="component" value="Unassembled WGS sequence"/>
</dbReference>
<evidence type="ECO:0000256" key="2">
    <source>
        <dbReference type="ARBA" id="ARBA00009539"/>
    </source>
</evidence>
<dbReference type="GO" id="GO:0070401">
    <property type="term" value="F:NADP+ binding"/>
    <property type="evidence" value="ECO:0007669"/>
    <property type="project" value="UniProtKB-ARBA"/>
</dbReference>
<dbReference type="RefSeq" id="WP_072576441.1">
    <property type="nucleotide sequence ID" value="NZ_LWHB01000073.1"/>
</dbReference>
<dbReference type="InterPro" id="IPR024072">
    <property type="entry name" value="DHFR-like_dom_sf"/>
</dbReference>
<evidence type="ECO:0000256" key="4">
    <source>
        <dbReference type="ARBA" id="ARBA00022563"/>
    </source>
</evidence>
<dbReference type="UniPathway" id="UPA00077">
    <property type="reaction ID" value="UER00158"/>
</dbReference>
<dbReference type="GO" id="GO:0046655">
    <property type="term" value="P:folic acid metabolic process"/>
    <property type="evidence" value="ECO:0007669"/>
    <property type="project" value="TreeGrafter"/>
</dbReference>
<dbReference type="AlphaFoldDB" id="A0A380MMN4"/>
<keyword evidence="6 8" id="KW-0560">Oxidoreductase</keyword>
<evidence type="ECO:0000313" key="11">
    <source>
        <dbReference type="EMBL" id="SUO93895.1"/>
    </source>
</evidence>
<evidence type="ECO:0000256" key="3">
    <source>
        <dbReference type="ARBA" id="ARBA00012856"/>
    </source>
</evidence>
<evidence type="ECO:0000256" key="8">
    <source>
        <dbReference type="PIRNR" id="PIRNR000194"/>
    </source>
</evidence>
<accession>A0A380MMN4</accession>
<dbReference type="Pfam" id="PF00186">
    <property type="entry name" value="DHFR_1"/>
    <property type="match status" value="1"/>
</dbReference>
<dbReference type="InterPro" id="IPR001796">
    <property type="entry name" value="DHFR_dom"/>
</dbReference>
<dbReference type="CDD" id="cd00209">
    <property type="entry name" value="DHFR"/>
    <property type="match status" value="1"/>
</dbReference>
<dbReference type="PROSITE" id="PS00075">
    <property type="entry name" value="DHFR_1"/>
    <property type="match status" value="1"/>
</dbReference>
<comment type="catalytic activity">
    <reaction evidence="8">
        <text>(6S)-5,6,7,8-tetrahydrofolate + NADP(+) = 7,8-dihydrofolate + NADPH + H(+)</text>
        <dbReference type="Rhea" id="RHEA:15009"/>
        <dbReference type="ChEBI" id="CHEBI:15378"/>
        <dbReference type="ChEBI" id="CHEBI:57451"/>
        <dbReference type="ChEBI" id="CHEBI:57453"/>
        <dbReference type="ChEBI" id="CHEBI:57783"/>
        <dbReference type="ChEBI" id="CHEBI:58349"/>
        <dbReference type="EC" id="1.5.1.3"/>
    </reaction>
</comment>
<evidence type="ECO:0000256" key="6">
    <source>
        <dbReference type="ARBA" id="ARBA00023002"/>
    </source>
</evidence>
<feature type="domain" description="DHFR" evidence="10">
    <location>
        <begin position="3"/>
        <end position="160"/>
    </location>
</feature>
<dbReference type="SUPFAM" id="SSF53597">
    <property type="entry name" value="Dihydrofolate reductase-like"/>
    <property type="match status" value="1"/>
</dbReference>
<keyword evidence="5 8" id="KW-0521">NADP</keyword>
<keyword evidence="4 8" id="KW-0554">One-carbon metabolism</keyword>
<dbReference type="GO" id="GO:0046654">
    <property type="term" value="P:tetrahydrofolate biosynthetic process"/>
    <property type="evidence" value="ECO:0007669"/>
    <property type="project" value="UniProtKB-UniPathway"/>
</dbReference>
<dbReference type="PIRSF" id="PIRSF000194">
    <property type="entry name" value="DHFR"/>
    <property type="match status" value="1"/>
</dbReference>
<dbReference type="GO" id="GO:0005829">
    <property type="term" value="C:cytosol"/>
    <property type="evidence" value="ECO:0007669"/>
    <property type="project" value="TreeGrafter"/>
</dbReference>
<evidence type="ECO:0000256" key="5">
    <source>
        <dbReference type="ARBA" id="ARBA00022857"/>
    </source>
</evidence>
<keyword evidence="12" id="KW-1185">Reference proteome</keyword>
<dbReference type="PANTHER" id="PTHR48069:SF3">
    <property type="entry name" value="DIHYDROFOLATE REDUCTASE"/>
    <property type="match status" value="1"/>
</dbReference>
<comment type="function">
    <text evidence="7 8">Key enzyme in folate metabolism. Catalyzes an essential reaction for de novo glycine and purine synthesis, and for DNA precursor synthesis.</text>
</comment>
<protein>
    <recommendedName>
        <fullName evidence="3 8">Dihydrofolate reductase</fullName>
        <ecNumber evidence="3 8">1.5.1.3</ecNumber>
    </recommendedName>
</protein>
<comment type="pathway">
    <text evidence="1 8">Cofactor biosynthesis; tetrahydrofolate biosynthesis; 5,6,7,8-tetrahydrofolate from 7,8-dihydrofolate: step 1/1.</text>
</comment>
<dbReference type="Gene3D" id="3.40.430.10">
    <property type="entry name" value="Dihydrofolate Reductase, subunit A"/>
    <property type="match status" value="1"/>
</dbReference>
<dbReference type="InterPro" id="IPR012259">
    <property type="entry name" value="DHFR"/>
</dbReference>
<reference evidence="11 12" key="1">
    <citation type="submission" date="2018-06" db="EMBL/GenBank/DDBJ databases">
        <authorList>
            <consortium name="Pathogen Informatics"/>
            <person name="Doyle S."/>
        </authorList>
    </citation>
    <scope>NUCLEOTIDE SEQUENCE [LARGE SCALE GENOMIC DNA]</scope>
    <source>
        <strain evidence="11 12">NCTC13337</strain>
    </source>
</reference>
<sequence>MAEIILIAAKTRNHVIGKAGEMPWHLPADLKHFKAITTGYPIIMGRKTYDTLGKALPDRENHVISRQITQYPDAYAHTSLQAAIDACQNAEKVFVIGGGQIYQEAMPMVDKLLLTEIDTELEGDTFFPDINPKVWEESHREVLPADEKNAYDLAFVYYYRK</sequence>
<dbReference type="FunFam" id="3.40.430.10:FF:000001">
    <property type="entry name" value="Dihydrofolate reductase"/>
    <property type="match status" value="1"/>
</dbReference>
<dbReference type="PRINTS" id="PR00070">
    <property type="entry name" value="DHFR"/>
</dbReference>
<dbReference type="GO" id="GO:0046452">
    <property type="term" value="P:dihydrofolate metabolic process"/>
    <property type="evidence" value="ECO:0007669"/>
    <property type="project" value="TreeGrafter"/>
</dbReference>
<comment type="similarity">
    <text evidence="2 8 9">Belongs to the dihydrofolate reductase family.</text>
</comment>